<comment type="subcellular location">
    <subcellularLocation>
        <location evidence="1">Membrane</location>
    </subcellularLocation>
</comment>
<dbReference type="Proteomes" id="UP000295764">
    <property type="component" value="Unassembled WGS sequence"/>
</dbReference>
<evidence type="ECO:0000256" key="1">
    <source>
        <dbReference type="ARBA" id="ARBA00004370"/>
    </source>
</evidence>
<dbReference type="Gene3D" id="3.40.710.10">
    <property type="entry name" value="DD-peptidase/beta-lactamase superfamily"/>
    <property type="match status" value="1"/>
</dbReference>
<dbReference type="Pfam" id="PF00144">
    <property type="entry name" value="Beta-lactamase"/>
    <property type="match status" value="1"/>
</dbReference>
<evidence type="ECO:0000256" key="3">
    <source>
        <dbReference type="SAM" id="MobiDB-lite"/>
    </source>
</evidence>
<proteinExistence type="predicted"/>
<dbReference type="RefSeq" id="WP_166645588.1">
    <property type="nucleotide sequence ID" value="NZ_SNVW01000002.1"/>
</dbReference>
<dbReference type="InterPro" id="IPR001466">
    <property type="entry name" value="Beta-lactam-related"/>
</dbReference>
<comment type="caution">
    <text evidence="5">The sequence shown here is derived from an EMBL/GenBank/DDBJ whole genome shotgun (WGS) entry which is preliminary data.</text>
</comment>
<sequence>MSGVDDRVLAEVDAVFRARVERGTAPSSVWGVFDRTGLVATGGHGDRGDGLAPDEHTVYRIASCTKSVTAATLLALVAAGRVQLDAPVTDFVPAFAAVELPTSDSPVPTLRMLLTMAAGFPTDDPWADRQESISDAELDAVLRAGLLFDSVPGTRFAYSNLGYALLGRVIAVVAGAPYTEVAAATVLRPLGLDDTVFRASDSRGFVVTGVRPHAGAWEPLPLSGPGAFSPIGGLFSTVADLARWGRHLASAFATEAGDATGQDGGAQDEGTAPDDDTAPDSAAGQGSSPEPGPVSPADRRLMQQAMRVVPASTLPGAARATAYGFGLFVEQDPEFGELVSHSGGYPGFSAHMRWSVRDGLGVVAFENATQAKVSAAADTALDLVLAGYTSTAATTGQPAAGRAAATGRTAATSQPAATGRTAATGQARATGRTAAATRAAQATVTQLLAGWSDDLADAICTPNVAQDVPYERRRRAIAEAVAAVGADLTAAPVAEQSSAPSHLRWWLPGTAGRLRVEIRLAPLAGGRVQTLTVTPEPSER</sequence>
<dbReference type="AlphaFoldDB" id="A0A4R6DNS7"/>
<dbReference type="InterPro" id="IPR050491">
    <property type="entry name" value="AmpC-like"/>
</dbReference>
<name>A0A4R6DNS7_9MICO</name>
<feature type="domain" description="Beta-lactamase-related" evidence="4">
    <location>
        <begin position="12"/>
        <end position="383"/>
    </location>
</feature>
<evidence type="ECO:0000259" key="4">
    <source>
        <dbReference type="Pfam" id="PF00144"/>
    </source>
</evidence>
<dbReference type="PANTHER" id="PTHR46825">
    <property type="entry name" value="D-ALANYL-D-ALANINE-CARBOXYPEPTIDASE/ENDOPEPTIDASE AMPH"/>
    <property type="match status" value="1"/>
</dbReference>
<accession>A0A4R6DNS7</accession>
<gene>
    <name evidence="5" type="ORF">EDF64_102285</name>
</gene>
<protein>
    <submittedName>
        <fullName evidence="5">Beta-lactamase</fullName>
    </submittedName>
</protein>
<feature type="region of interest" description="Disordered" evidence="3">
    <location>
        <begin position="256"/>
        <end position="297"/>
    </location>
</feature>
<evidence type="ECO:0000313" key="5">
    <source>
        <dbReference type="EMBL" id="TDN45868.1"/>
    </source>
</evidence>
<dbReference type="InterPro" id="IPR012338">
    <property type="entry name" value="Beta-lactam/transpept-like"/>
</dbReference>
<keyword evidence="2" id="KW-0472">Membrane</keyword>
<reference evidence="5 6" key="1">
    <citation type="submission" date="2019-03" db="EMBL/GenBank/DDBJ databases">
        <title>Genomic analyses of the natural microbiome of Caenorhabditis elegans.</title>
        <authorList>
            <person name="Samuel B."/>
        </authorList>
    </citation>
    <scope>NUCLEOTIDE SEQUENCE [LARGE SCALE GENOMIC DNA]</scope>
    <source>
        <strain evidence="5 6">JUb65</strain>
    </source>
</reference>
<evidence type="ECO:0000313" key="6">
    <source>
        <dbReference type="Proteomes" id="UP000295764"/>
    </source>
</evidence>
<evidence type="ECO:0000256" key="2">
    <source>
        <dbReference type="ARBA" id="ARBA00023136"/>
    </source>
</evidence>
<dbReference type="SUPFAM" id="SSF56601">
    <property type="entry name" value="beta-lactamase/transpeptidase-like"/>
    <property type="match status" value="1"/>
</dbReference>
<dbReference type="GO" id="GO:0016020">
    <property type="term" value="C:membrane"/>
    <property type="evidence" value="ECO:0007669"/>
    <property type="project" value="UniProtKB-SubCell"/>
</dbReference>
<feature type="region of interest" description="Disordered" evidence="3">
    <location>
        <begin position="396"/>
        <end position="430"/>
    </location>
</feature>
<dbReference type="EMBL" id="SNVW01000002">
    <property type="protein sequence ID" value="TDN45868.1"/>
    <property type="molecule type" value="Genomic_DNA"/>
</dbReference>
<dbReference type="PANTHER" id="PTHR46825:SF11">
    <property type="entry name" value="PENICILLIN-BINDING PROTEIN 4"/>
    <property type="match status" value="1"/>
</dbReference>
<organism evidence="5 6">
    <name type="scientific">Curtobacterium flaccumfaciens</name>
    <dbReference type="NCBI Taxonomy" id="2035"/>
    <lineage>
        <taxon>Bacteria</taxon>
        <taxon>Bacillati</taxon>
        <taxon>Actinomycetota</taxon>
        <taxon>Actinomycetes</taxon>
        <taxon>Micrococcales</taxon>
        <taxon>Microbacteriaceae</taxon>
        <taxon>Curtobacterium</taxon>
    </lineage>
</organism>